<evidence type="ECO:0000313" key="2">
    <source>
        <dbReference type="EMBL" id="POG55516.1"/>
    </source>
</evidence>
<name>A0A2P4NQT7_9EURY</name>
<dbReference type="InterPro" id="IPR050177">
    <property type="entry name" value="Lipid_A_modif_metabolic_enz"/>
</dbReference>
<organism evidence="2 3">
    <name type="scientific">Haloferax marisrubri</name>
    <dbReference type="NCBI Taxonomy" id="1544719"/>
    <lineage>
        <taxon>Archaea</taxon>
        <taxon>Methanobacteriati</taxon>
        <taxon>Methanobacteriota</taxon>
        <taxon>Stenosarchaea group</taxon>
        <taxon>Halobacteria</taxon>
        <taxon>Halobacteriales</taxon>
        <taxon>Haloferacaceae</taxon>
        <taxon>Haloferax</taxon>
    </lineage>
</organism>
<protein>
    <submittedName>
        <fullName evidence="2">Nucleoside-diphosphate sugar epimerase</fullName>
    </submittedName>
</protein>
<dbReference type="OrthoDB" id="4907at2157"/>
<dbReference type="EMBL" id="LOPW02000010">
    <property type="protein sequence ID" value="POG55516.1"/>
    <property type="molecule type" value="Genomic_DNA"/>
</dbReference>
<dbReference type="SUPFAM" id="SSF51735">
    <property type="entry name" value="NAD(P)-binding Rossmann-fold domains"/>
    <property type="match status" value="1"/>
</dbReference>
<gene>
    <name evidence="2" type="ORF">AUR65_008880</name>
</gene>
<dbReference type="Gene3D" id="3.40.50.720">
    <property type="entry name" value="NAD(P)-binding Rossmann-like Domain"/>
    <property type="match status" value="1"/>
</dbReference>
<dbReference type="RefSeq" id="WP_058566497.1">
    <property type="nucleotide sequence ID" value="NZ_LOPW02000010.1"/>
</dbReference>
<dbReference type="InterPro" id="IPR001509">
    <property type="entry name" value="Epimerase_deHydtase"/>
</dbReference>
<dbReference type="PANTHER" id="PTHR43245">
    <property type="entry name" value="BIFUNCTIONAL POLYMYXIN RESISTANCE PROTEIN ARNA"/>
    <property type="match status" value="1"/>
</dbReference>
<evidence type="ECO:0000259" key="1">
    <source>
        <dbReference type="Pfam" id="PF01370"/>
    </source>
</evidence>
<accession>A0A2P4NQT7</accession>
<feature type="domain" description="NAD-dependent epimerase/dehydratase" evidence="1">
    <location>
        <begin position="6"/>
        <end position="234"/>
    </location>
</feature>
<keyword evidence="3" id="KW-1185">Reference proteome</keyword>
<dbReference type="Pfam" id="PF01370">
    <property type="entry name" value="Epimerase"/>
    <property type="match status" value="1"/>
</dbReference>
<reference evidence="2" key="1">
    <citation type="submission" date="2017-08" db="EMBL/GenBank/DDBJ databases">
        <title>Haloferax marisrubri sp. nov., isolated from the Discovery deep brine-seawater interface in the Red Sea.</title>
        <authorList>
            <person name="Zhang G."/>
            <person name="Stingl U."/>
        </authorList>
    </citation>
    <scope>NUCLEOTIDE SEQUENCE [LARGE SCALE GENOMIC DNA]</scope>
    <source>
        <strain evidence="2">SB3</strain>
    </source>
</reference>
<comment type="caution">
    <text evidence="2">The sequence shown here is derived from an EMBL/GenBank/DDBJ whole genome shotgun (WGS) entry which is preliminary data.</text>
</comment>
<proteinExistence type="predicted"/>
<dbReference type="AlphaFoldDB" id="A0A2P4NQT7"/>
<dbReference type="InterPro" id="IPR036291">
    <property type="entry name" value="NAD(P)-bd_dom_sf"/>
</dbReference>
<dbReference type="Gene3D" id="3.90.25.10">
    <property type="entry name" value="UDP-galactose 4-epimerase, domain 1"/>
    <property type="match status" value="1"/>
</dbReference>
<dbReference type="Proteomes" id="UP000053621">
    <property type="component" value="Unassembled WGS sequence"/>
</dbReference>
<dbReference type="PANTHER" id="PTHR43245:SF13">
    <property type="entry name" value="UDP-D-APIOSE_UDP-D-XYLOSE SYNTHASE 2"/>
    <property type="match status" value="1"/>
</dbReference>
<evidence type="ECO:0000313" key="3">
    <source>
        <dbReference type="Proteomes" id="UP000053621"/>
    </source>
</evidence>
<sequence length="309" mass="33319">MQDKQILVTGAAGFIGSHVAAHLAAENDVVAIDDGSFGILANVPDRVTFYERSTLEDDLPTDVDIVFHFADLSAYTVHEQDRRRGVSVAVEGFVNVVEQALEDGCSTVVYPSTGSLYVQQEQPVTETSSVHPTTALQAASLAREHYGRYFADHYGLNIAGVRLFSVYTEAPRSETGRITYPNIITQLVDAIAHGYPPILYGDGSEQRDFIHIDDVVRGLVGIAASQLTGIYNIGSGRAVSLNELVSMIATELQVTAEPQYIAHTTPLAARNHTGIADCTKLSEELAWEPQVSLEASLKRACGVDGVIDA</sequence>
<dbReference type="PRINTS" id="PR01713">
    <property type="entry name" value="NUCEPIMERASE"/>
</dbReference>